<gene>
    <name evidence="2" type="ORF">LCGC14_0895870</name>
</gene>
<dbReference type="AlphaFoldDB" id="A0A0F9S4T1"/>
<protein>
    <recommendedName>
        <fullName evidence="1">YqaJ viral recombinase domain-containing protein</fullName>
    </recommendedName>
</protein>
<evidence type="ECO:0000313" key="2">
    <source>
        <dbReference type="EMBL" id="KKN24323.1"/>
    </source>
</evidence>
<reference evidence="2" key="1">
    <citation type="journal article" date="2015" name="Nature">
        <title>Complex archaea that bridge the gap between prokaryotes and eukaryotes.</title>
        <authorList>
            <person name="Spang A."/>
            <person name="Saw J.H."/>
            <person name="Jorgensen S.L."/>
            <person name="Zaremba-Niedzwiedzka K."/>
            <person name="Martijn J."/>
            <person name="Lind A.E."/>
            <person name="van Eijk R."/>
            <person name="Schleper C."/>
            <person name="Guy L."/>
            <person name="Ettema T.J."/>
        </authorList>
    </citation>
    <scope>NUCLEOTIDE SEQUENCE</scope>
</reference>
<dbReference type="InterPro" id="IPR011604">
    <property type="entry name" value="PDDEXK-like_dom_sf"/>
</dbReference>
<comment type="caution">
    <text evidence="2">The sequence shown here is derived from an EMBL/GenBank/DDBJ whole genome shotgun (WGS) entry which is preliminary data.</text>
</comment>
<evidence type="ECO:0000259" key="1">
    <source>
        <dbReference type="Pfam" id="PF09588"/>
    </source>
</evidence>
<dbReference type="Pfam" id="PF09588">
    <property type="entry name" value="YqaJ"/>
    <property type="match status" value="1"/>
</dbReference>
<dbReference type="InterPro" id="IPR019080">
    <property type="entry name" value="YqaJ_viral_recombinase"/>
</dbReference>
<name>A0A0F9S4T1_9ZZZZ</name>
<feature type="domain" description="YqaJ viral recombinase" evidence="1">
    <location>
        <begin position="38"/>
        <end position="172"/>
    </location>
</feature>
<dbReference type="EMBL" id="LAZR01002890">
    <property type="protein sequence ID" value="KKN24323.1"/>
    <property type="molecule type" value="Genomic_DNA"/>
</dbReference>
<accession>A0A0F9S4T1</accession>
<organism evidence="2">
    <name type="scientific">marine sediment metagenome</name>
    <dbReference type="NCBI Taxonomy" id="412755"/>
    <lineage>
        <taxon>unclassified sequences</taxon>
        <taxon>metagenomes</taxon>
        <taxon>ecological metagenomes</taxon>
    </lineage>
</organism>
<sequence length="372" mass="41975">MTITVMKSESEFADIHRNYGGSSFSGALFDRGYADMPSAWSVWAMFSGLLDDVGPDEDTNARVRLGKAMEPVIAGEVAFQKGWDLIEGWRYHAWDAAISVEASIPDDMRIFVHHPDESLMIGCTVDFYIREHEDGPGIIECKNRDYLQWVTSYDDDDASIRDQIQLAHQLACHPEIQWGAIAALVGGNDLKVYVYKRAALADMISDIEAKWRELFLMVKEKNEPVLTGGELPHWLQAHDERLGLSDDPLVIANETIADDMTFDQMAADYLYTAERRKHYDKIERTRKAQIVQHLDEHSRARSNRYQVRASYSNVKGKSLTTADVEKAGGVIEIRKPHIRVTLKFDDDPMTAQAPTEAALKAGMDAQAPLDRK</sequence>
<dbReference type="Gene3D" id="3.90.320.10">
    <property type="match status" value="1"/>
</dbReference>
<proteinExistence type="predicted"/>